<dbReference type="Proteomes" id="UP000001949">
    <property type="component" value="Unassembled WGS sequence"/>
</dbReference>
<gene>
    <name evidence="2" type="ordered locus">TP03_0606</name>
</gene>
<dbReference type="AlphaFoldDB" id="Q4N0Z1"/>
<proteinExistence type="predicted"/>
<protein>
    <submittedName>
        <fullName evidence="2">Uncharacterized protein</fullName>
    </submittedName>
</protein>
<evidence type="ECO:0000313" key="3">
    <source>
        <dbReference type="Proteomes" id="UP000001949"/>
    </source>
</evidence>
<feature type="signal peptide" evidence="1">
    <location>
        <begin position="1"/>
        <end position="16"/>
    </location>
</feature>
<reference evidence="2 3" key="1">
    <citation type="journal article" date="2005" name="Science">
        <title>Genome sequence of Theileria parva, a bovine pathogen that transforms lymphocytes.</title>
        <authorList>
            <person name="Gardner M.J."/>
            <person name="Bishop R."/>
            <person name="Shah T."/>
            <person name="de Villiers E.P."/>
            <person name="Carlton J.M."/>
            <person name="Hall N."/>
            <person name="Ren Q."/>
            <person name="Paulsen I.T."/>
            <person name="Pain A."/>
            <person name="Berriman M."/>
            <person name="Wilson R.J.M."/>
            <person name="Sato S."/>
            <person name="Ralph S.A."/>
            <person name="Mann D.J."/>
            <person name="Xiong Z."/>
            <person name="Shallom S.J."/>
            <person name="Weidman J."/>
            <person name="Jiang L."/>
            <person name="Lynn J."/>
            <person name="Weaver B."/>
            <person name="Shoaibi A."/>
            <person name="Domingo A.R."/>
            <person name="Wasawo D."/>
            <person name="Crabtree J."/>
            <person name="Wortman J.R."/>
            <person name="Haas B."/>
            <person name="Angiuoli S.V."/>
            <person name="Creasy T.H."/>
            <person name="Lu C."/>
            <person name="Suh B."/>
            <person name="Silva J.C."/>
            <person name="Utterback T.R."/>
            <person name="Feldblyum T.V."/>
            <person name="Pertea M."/>
            <person name="Allen J."/>
            <person name="Nierman W.C."/>
            <person name="Taracha E.L.N."/>
            <person name="Salzberg S.L."/>
            <person name="White O.R."/>
            <person name="Fitzhugh H.A."/>
            <person name="Morzaria S."/>
            <person name="Venter J.C."/>
            <person name="Fraser C.M."/>
            <person name="Nene V."/>
        </authorList>
    </citation>
    <scope>NUCLEOTIDE SEQUENCE [LARGE SCALE GENOMIC DNA]</scope>
    <source>
        <strain evidence="2 3">Muguga</strain>
    </source>
</reference>
<dbReference type="KEGG" id="tpv:TP03_0606"/>
<dbReference type="VEuPathDB" id="PiroplasmaDB:TpMuguga_03g00606"/>
<dbReference type="RefSeq" id="XP_763634.1">
    <property type="nucleotide sequence ID" value="XM_758541.1"/>
</dbReference>
<evidence type="ECO:0000313" key="2">
    <source>
        <dbReference type="EMBL" id="EAN31351.1"/>
    </source>
</evidence>
<name>Q4N0Z1_THEPA</name>
<accession>Q4N0Z1</accession>
<dbReference type="EMBL" id="AAGK01000005">
    <property type="protein sequence ID" value="EAN31351.1"/>
    <property type="molecule type" value="Genomic_DNA"/>
</dbReference>
<keyword evidence="1" id="KW-0732">Signal</keyword>
<keyword evidence="3" id="KW-1185">Reference proteome</keyword>
<feature type="chain" id="PRO_5004241360" evidence="1">
    <location>
        <begin position="17"/>
        <end position="163"/>
    </location>
</feature>
<comment type="caution">
    <text evidence="2">The sequence shown here is derived from an EMBL/GenBank/DDBJ whole genome shotgun (WGS) entry which is preliminary data.</text>
</comment>
<sequence>MMFICFVLLALKFAMSDVVVQNVLGYEAPIREIIYRFELKNFRDRFDLKTGIPFNSTQCPGYDKMLRGVPANIEGFVTRIPHMSLDSDNKGSFYEYIIQRLDKSLPEFLDCPQIYKFLIDKHGVPLPKPKSIPNIKSLDDLKNYMKSHNIDVTHKGSIPGSNH</sequence>
<organism evidence="2 3">
    <name type="scientific">Theileria parva</name>
    <name type="common">East coast fever infection agent</name>
    <dbReference type="NCBI Taxonomy" id="5875"/>
    <lineage>
        <taxon>Eukaryota</taxon>
        <taxon>Sar</taxon>
        <taxon>Alveolata</taxon>
        <taxon>Apicomplexa</taxon>
        <taxon>Aconoidasida</taxon>
        <taxon>Piroplasmida</taxon>
        <taxon>Theileriidae</taxon>
        <taxon>Theileria</taxon>
    </lineage>
</organism>
<dbReference type="InParanoid" id="Q4N0Z1"/>
<dbReference type="GeneID" id="3500457"/>
<evidence type="ECO:0000256" key="1">
    <source>
        <dbReference type="SAM" id="SignalP"/>
    </source>
</evidence>